<comment type="subcellular location">
    <subcellularLocation>
        <location evidence="1">Nucleus</location>
        <location evidence="1">Nucleoplasm</location>
    </subcellularLocation>
</comment>
<dbReference type="SMART" id="SM00028">
    <property type="entry name" value="TPR"/>
    <property type="match status" value="3"/>
</dbReference>
<sequence>MASTQDAWYISLLGLAEHFRTSNPPDIKSCIQCLQAVFNFKPPQRVEARTHLQLGNILLTHTKNIDLARTHLEQSWCMSQTINGFDDVKFEAASVLADLFEAQGQPSHSKPILRKAIELSQHSVYWHCRLIFQLAQIHATEKEYEVASSLLGVGVDYAQISNVAYTRVLFLLSRVMLLLIDKRITEVLPLLNQAGHLVDAWSGSHHQKEYLKVFFLVLQVCHYLMAGQVKSVKPCLKQLQQSIQAIMAPQWPDDDTVCGSVQGESFVWMSRQQLYVLVYLVTVMHSAQAGYMEKAHKYTEKALAQIDKLTSKTCEKDALGNEKCEREERERVRSRKGAILAWRLRMALVEHAALCRLVAGGKAHALHEIARAAHLLTQAPEPVAGDTPSAGDRATIRAIVSAGLRTASKCSSSPNYNQTTTDGAAEGLTAATAELHTPQLHCLLGLYAMSMNCMDAAEAQFHTAINMSQERDLWMFAKLNLAIVYLRGRRDSELTILMEQVRPEALPAYAHGLRAASYYVLGLQAFFQARYNEAKRYLRETLKMANAEDLNRLTSCSLVLLGHIFLSINNSRESMNMVTPAMQLASKIPDVHVQLWASAILKDLYRLAGDSERENEAYQMHCNFSQALLKDHFQATQLAQHALVQWTSGPPPALPPPQP</sequence>
<dbReference type="Pfam" id="PF10345">
    <property type="entry name" value="Cohesin_load"/>
    <property type="match status" value="2"/>
</dbReference>
<dbReference type="FunFam" id="1.25.40.10:FF:000977">
    <property type="entry name" value="MAU2 chromatid cohesion factor homolog"/>
    <property type="match status" value="1"/>
</dbReference>
<proteinExistence type="inferred from homology"/>
<dbReference type="FunFam" id="1.25.40.10:FF:000373">
    <property type="entry name" value="MAU2 chromatid cohesion factor homolog"/>
    <property type="match status" value="1"/>
</dbReference>
<dbReference type="GO" id="GO:0007059">
    <property type="term" value="P:chromosome segregation"/>
    <property type="evidence" value="ECO:0007669"/>
    <property type="project" value="UniProtKB-KW"/>
</dbReference>
<dbReference type="SUPFAM" id="SSF48452">
    <property type="entry name" value="TPR-like"/>
    <property type="match status" value="1"/>
</dbReference>
<comment type="similarity">
    <text evidence="2">Belongs to the SCC4/mau-2 family.</text>
</comment>
<dbReference type="GO" id="GO:0005654">
    <property type="term" value="C:nucleoplasm"/>
    <property type="evidence" value="ECO:0007669"/>
    <property type="project" value="UniProtKB-SubCell"/>
</dbReference>
<comment type="function">
    <text evidence="10">Required for association of the cohesin complex with chromatin during interphase. Plays a role in sister chromatid cohesion and normal progression through prometaphase.</text>
</comment>
<evidence type="ECO:0000256" key="5">
    <source>
        <dbReference type="ARBA" id="ARBA00022776"/>
    </source>
</evidence>
<dbReference type="Gene3D" id="1.25.40.10">
    <property type="entry name" value="Tetratricopeptide repeat domain"/>
    <property type="match status" value="2"/>
</dbReference>
<evidence type="ECO:0000313" key="13">
    <source>
        <dbReference type="Proteomes" id="UP001153321"/>
    </source>
</evidence>
<dbReference type="InterPro" id="IPR019440">
    <property type="entry name" value="MAU2"/>
</dbReference>
<evidence type="ECO:0000256" key="2">
    <source>
        <dbReference type="ARBA" id="ARBA00008585"/>
    </source>
</evidence>
<keyword evidence="9" id="KW-0131">Cell cycle</keyword>
<evidence type="ECO:0000256" key="4">
    <source>
        <dbReference type="ARBA" id="ARBA00022618"/>
    </source>
</evidence>
<evidence type="ECO:0000313" key="12">
    <source>
        <dbReference type="EMBL" id="CAH1640425.1"/>
    </source>
</evidence>
<name>A0A9P0I6R4_SPOLI</name>
<keyword evidence="6" id="KW-0802">TPR repeat</keyword>
<keyword evidence="8" id="KW-0539">Nucleus</keyword>
<keyword evidence="5" id="KW-0498">Mitosis</keyword>
<evidence type="ECO:0000256" key="6">
    <source>
        <dbReference type="ARBA" id="ARBA00022803"/>
    </source>
</evidence>
<evidence type="ECO:0000256" key="8">
    <source>
        <dbReference type="ARBA" id="ARBA00023242"/>
    </source>
</evidence>
<accession>A0A9P0I6R4</accession>
<evidence type="ECO:0000256" key="11">
    <source>
        <dbReference type="ARBA" id="ARBA00030523"/>
    </source>
</evidence>
<reference evidence="12" key="1">
    <citation type="submission" date="2022-02" db="EMBL/GenBank/DDBJ databases">
        <authorList>
            <person name="King R."/>
        </authorList>
    </citation>
    <scope>NUCLEOTIDE SEQUENCE</scope>
</reference>
<keyword evidence="13" id="KW-1185">Reference proteome</keyword>
<evidence type="ECO:0000256" key="3">
    <source>
        <dbReference type="ARBA" id="ARBA00017198"/>
    </source>
</evidence>
<dbReference type="GO" id="GO:0007064">
    <property type="term" value="P:mitotic sister chromatid cohesion"/>
    <property type="evidence" value="ECO:0007669"/>
    <property type="project" value="InterPro"/>
</dbReference>
<gene>
    <name evidence="12" type="ORF">SPLIT_LOCUS5781</name>
</gene>
<organism evidence="12 13">
    <name type="scientific">Spodoptera littoralis</name>
    <name type="common">Egyptian cotton leafworm</name>
    <dbReference type="NCBI Taxonomy" id="7109"/>
    <lineage>
        <taxon>Eukaryota</taxon>
        <taxon>Metazoa</taxon>
        <taxon>Ecdysozoa</taxon>
        <taxon>Arthropoda</taxon>
        <taxon>Hexapoda</taxon>
        <taxon>Insecta</taxon>
        <taxon>Pterygota</taxon>
        <taxon>Neoptera</taxon>
        <taxon>Endopterygota</taxon>
        <taxon>Lepidoptera</taxon>
        <taxon>Glossata</taxon>
        <taxon>Ditrysia</taxon>
        <taxon>Noctuoidea</taxon>
        <taxon>Noctuidae</taxon>
        <taxon>Amphipyrinae</taxon>
        <taxon>Spodoptera</taxon>
    </lineage>
</organism>
<dbReference type="EMBL" id="LR824551">
    <property type="protein sequence ID" value="CAH1640425.1"/>
    <property type="molecule type" value="Genomic_DNA"/>
</dbReference>
<evidence type="ECO:0000256" key="7">
    <source>
        <dbReference type="ARBA" id="ARBA00022829"/>
    </source>
</evidence>
<evidence type="ECO:0000256" key="9">
    <source>
        <dbReference type="ARBA" id="ARBA00023306"/>
    </source>
</evidence>
<dbReference type="GO" id="GO:0051301">
    <property type="term" value="P:cell division"/>
    <property type="evidence" value="ECO:0007669"/>
    <property type="project" value="UniProtKB-KW"/>
</dbReference>
<dbReference type="PANTHER" id="PTHR21394">
    <property type="entry name" value="MAU2 CHROMATID COHESION FACTOR HOMOLOG"/>
    <property type="match status" value="1"/>
</dbReference>
<dbReference type="Proteomes" id="UP001153321">
    <property type="component" value="Chromosome 20"/>
</dbReference>
<evidence type="ECO:0000256" key="1">
    <source>
        <dbReference type="ARBA" id="ARBA00004642"/>
    </source>
</evidence>
<evidence type="ECO:0000256" key="10">
    <source>
        <dbReference type="ARBA" id="ARBA00025632"/>
    </source>
</evidence>
<keyword evidence="7" id="KW-0159">Chromosome partition</keyword>
<dbReference type="AlphaFoldDB" id="A0A9P0I6R4"/>
<dbReference type="InterPro" id="IPR019734">
    <property type="entry name" value="TPR_rpt"/>
</dbReference>
<keyword evidence="4" id="KW-0132">Cell division</keyword>
<dbReference type="InterPro" id="IPR011990">
    <property type="entry name" value="TPR-like_helical_dom_sf"/>
</dbReference>
<protein>
    <recommendedName>
        <fullName evidence="3">MAU2 chromatid cohesion factor homolog</fullName>
    </recommendedName>
    <alternativeName>
        <fullName evidence="11">Cohesin loading complex subunit SCC4 homolog</fullName>
    </alternativeName>
</protein>